<proteinExistence type="predicted"/>
<gene>
    <name evidence="1" type="ORF">P9485_29165</name>
</gene>
<dbReference type="Proteomes" id="UP001336122">
    <property type="component" value="Unassembled WGS sequence"/>
</dbReference>
<comment type="caution">
    <text evidence="1">The sequence shown here is derived from an EMBL/GenBank/DDBJ whole genome shotgun (WGS) entry which is preliminary data.</text>
</comment>
<keyword evidence="2" id="KW-1185">Reference proteome</keyword>
<protein>
    <recommendedName>
        <fullName evidence="3">Tn3 transposase DDE domain-containing protein</fullName>
    </recommendedName>
</protein>
<sequence>MKEEGNELDEDVLSDLSPYLTFHVNRFGKYGLDDNRQPPDIPFDMAISPNGLKAAN</sequence>
<evidence type="ECO:0000313" key="2">
    <source>
        <dbReference type="Proteomes" id="UP001336122"/>
    </source>
</evidence>
<name>A0ABU6PMJ4_9BACI</name>
<dbReference type="EMBL" id="JARTIK010000045">
    <property type="protein sequence ID" value="MED4681777.1"/>
    <property type="molecule type" value="Genomic_DNA"/>
</dbReference>
<reference evidence="1 2" key="1">
    <citation type="submission" date="2023-03" db="EMBL/GenBank/DDBJ databases">
        <title>Bacillus Genome Sequencing.</title>
        <authorList>
            <person name="Dunlap C."/>
        </authorList>
    </citation>
    <scope>NUCLEOTIDE SEQUENCE [LARGE SCALE GENOMIC DNA]</scope>
    <source>
        <strain evidence="1 2">NRS-319</strain>
    </source>
</reference>
<organism evidence="1 2">
    <name type="scientific">Bacillus nitratireducens</name>
    <dbReference type="NCBI Taxonomy" id="2026193"/>
    <lineage>
        <taxon>Bacteria</taxon>
        <taxon>Bacillati</taxon>
        <taxon>Bacillota</taxon>
        <taxon>Bacilli</taxon>
        <taxon>Bacillales</taxon>
        <taxon>Bacillaceae</taxon>
        <taxon>Bacillus</taxon>
        <taxon>Bacillus cereus group</taxon>
    </lineage>
</organism>
<evidence type="ECO:0008006" key="3">
    <source>
        <dbReference type="Google" id="ProtNLM"/>
    </source>
</evidence>
<dbReference type="RefSeq" id="WP_176525387.1">
    <property type="nucleotide sequence ID" value="NZ_JARTIK010000045.1"/>
</dbReference>
<evidence type="ECO:0000313" key="1">
    <source>
        <dbReference type="EMBL" id="MED4681777.1"/>
    </source>
</evidence>
<accession>A0ABU6PMJ4</accession>